<reference evidence="1" key="1">
    <citation type="submission" date="2022-01" db="EMBL/GenBank/DDBJ databases">
        <authorList>
            <person name="King R."/>
        </authorList>
    </citation>
    <scope>NUCLEOTIDE SEQUENCE</scope>
</reference>
<dbReference type="EMBL" id="OV725079">
    <property type="protein sequence ID" value="CAH1396428.1"/>
    <property type="molecule type" value="Genomic_DNA"/>
</dbReference>
<dbReference type="Proteomes" id="UP001152798">
    <property type="component" value="Chromosome 3"/>
</dbReference>
<evidence type="ECO:0000313" key="1">
    <source>
        <dbReference type="EMBL" id="CAH1396428.1"/>
    </source>
</evidence>
<keyword evidence="2" id="KW-1185">Reference proteome</keyword>
<evidence type="ECO:0000313" key="2">
    <source>
        <dbReference type="Proteomes" id="UP001152798"/>
    </source>
</evidence>
<accession>A0A9P0MEB3</accession>
<protein>
    <submittedName>
        <fullName evidence="1">Uncharacterized protein</fullName>
    </submittedName>
</protein>
<dbReference type="AlphaFoldDB" id="A0A9P0MEB3"/>
<proteinExistence type="predicted"/>
<gene>
    <name evidence="1" type="ORF">NEZAVI_LOCUS6500</name>
</gene>
<name>A0A9P0MEB3_NEZVI</name>
<organism evidence="1 2">
    <name type="scientific">Nezara viridula</name>
    <name type="common">Southern green stink bug</name>
    <name type="synonym">Cimex viridulus</name>
    <dbReference type="NCBI Taxonomy" id="85310"/>
    <lineage>
        <taxon>Eukaryota</taxon>
        <taxon>Metazoa</taxon>
        <taxon>Ecdysozoa</taxon>
        <taxon>Arthropoda</taxon>
        <taxon>Hexapoda</taxon>
        <taxon>Insecta</taxon>
        <taxon>Pterygota</taxon>
        <taxon>Neoptera</taxon>
        <taxon>Paraneoptera</taxon>
        <taxon>Hemiptera</taxon>
        <taxon>Heteroptera</taxon>
        <taxon>Panheteroptera</taxon>
        <taxon>Pentatomomorpha</taxon>
        <taxon>Pentatomoidea</taxon>
        <taxon>Pentatomidae</taxon>
        <taxon>Pentatominae</taxon>
        <taxon>Nezara</taxon>
    </lineage>
</organism>
<sequence>MVSGPQGVPKLTDKPTRDIAVKKGSTCRIPVPFRRGMDPRISPLVSGCNDGQPHYHSGNWICIEAGCKNRAVEVE</sequence>